<accession>A0A1H7KRS5</accession>
<evidence type="ECO:0000256" key="5">
    <source>
        <dbReference type="ARBA" id="ARBA00023004"/>
    </source>
</evidence>
<evidence type="ECO:0000313" key="9">
    <source>
        <dbReference type="EMBL" id="SEK89472.1"/>
    </source>
</evidence>
<sequence>MAINAAPVRTVPFLRKLTRHPRVPVSALEEASGQAGGELVRLAMGPFRPFLVTHPDHVQHVLRQNQPNYVRQGMFWEPLGPLIGNGILSDGDTWAESRSILQPLFTAKYVNSLAERMAEIITELIDETVVPERPFDIARGVSAIVHPTIVRLFFGSKISIADINRLVPAYDVAVTAKSLRLVLPFVSERVPLPGDLAFRRAIKAIDEVVYPRITEARAQRQEGEDVVSRLCRARHDDTGPSGDRRIRDDLVAMHGASTETSATALTWVWPVLAGHPEIAAKVYEEVDRVVGDDPVSTAHLPHLTYLRMFVNELLRLYPPGWILPRLALEDDEVGGVPIPAGSTVMLSPYLTHRLERFWERPLEFDPERFAPGAERGRHRYAYWPFGAGPHVCLGQHLFMMEAPLLIAGILRKYRPVVHARGQVRPRLASSLRPSAGLRMTLVPKDRAA</sequence>
<keyword evidence="6 8" id="KW-0503">Monooxygenase</keyword>
<dbReference type="Gene3D" id="1.10.630.10">
    <property type="entry name" value="Cytochrome P450"/>
    <property type="match status" value="1"/>
</dbReference>
<dbReference type="GO" id="GO:0020037">
    <property type="term" value="F:heme binding"/>
    <property type="evidence" value="ECO:0007669"/>
    <property type="project" value="InterPro"/>
</dbReference>
<dbReference type="InterPro" id="IPR036396">
    <property type="entry name" value="Cyt_P450_sf"/>
</dbReference>
<dbReference type="PROSITE" id="PS00086">
    <property type="entry name" value="CYTOCHROME_P450"/>
    <property type="match status" value="1"/>
</dbReference>
<dbReference type="GO" id="GO:0004497">
    <property type="term" value="F:monooxygenase activity"/>
    <property type="evidence" value="ECO:0007669"/>
    <property type="project" value="UniProtKB-KW"/>
</dbReference>
<dbReference type="CDD" id="cd20620">
    <property type="entry name" value="CYP132-like"/>
    <property type="match status" value="1"/>
</dbReference>
<organism evidence="9 10">
    <name type="scientific">Nonomuraea pusilla</name>
    <dbReference type="NCBI Taxonomy" id="46177"/>
    <lineage>
        <taxon>Bacteria</taxon>
        <taxon>Bacillati</taxon>
        <taxon>Actinomycetota</taxon>
        <taxon>Actinomycetes</taxon>
        <taxon>Streptosporangiales</taxon>
        <taxon>Streptosporangiaceae</taxon>
        <taxon>Nonomuraea</taxon>
    </lineage>
</organism>
<evidence type="ECO:0000256" key="2">
    <source>
        <dbReference type="ARBA" id="ARBA00022617"/>
    </source>
</evidence>
<dbReference type="Pfam" id="PF00067">
    <property type="entry name" value="p450"/>
    <property type="match status" value="1"/>
</dbReference>
<comment type="similarity">
    <text evidence="1 8">Belongs to the cytochrome P450 family.</text>
</comment>
<name>A0A1H7KRS5_9ACTN</name>
<dbReference type="PRINTS" id="PR00463">
    <property type="entry name" value="EP450I"/>
</dbReference>
<dbReference type="AlphaFoldDB" id="A0A1H7KRS5"/>
<dbReference type="Proteomes" id="UP000198953">
    <property type="component" value="Unassembled WGS sequence"/>
</dbReference>
<evidence type="ECO:0000256" key="1">
    <source>
        <dbReference type="ARBA" id="ARBA00010617"/>
    </source>
</evidence>
<keyword evidence="3 7" id="KW-0479">Metal-binding</keyword>
<dbReference type="InterPro" id="IPR017972">
    <property type="entry name" value="Cyt_P450_CS"/>
</dbReference>
<reference evidence="9 10" key="1">
    <citation type="submission" date="2016-10" db="EMBL/GenBank/DDBJ databases">
        <authorList>
            <person name="de Groot N.N."/>
        </authorList>
    </citation>
    <scope>NUCLEOTIDE SEQUENCE [LARGE SCALE GENOMIC DNA]</scope>
    <source>
        <strain evidence="9 10">DSM 43357</strain>
    </source>
</reference>
<dbReference type="InterPro" id="IPR050196">
    <property type="entry name" value="Cytochrome_P450_Monoox"/>
</dbReference>
<evidence type="ECO:0000256" key="6">
    <source>
        <dbReference type="ARBA" id="ARBA00023033"/>
    </source>
</evidence>
<dbReference type="PANTHER" id="PTHR24291">
    <property type="entry name" value="CYTOCHROME P450 FAMILY 4"/>
    <property type="match status" value="1"/>
</dbReference>
<dbReference type="SUPFAM" id="SSF48264">
    <property type="entry name" value="Cytochrome P450"/>
    <property type="match status" value="1"/>
</dbReference>
<keyword evidence="10" id="KW-1185">Reference proteome</keyword>
<keyword evidence="2 7" id="KW-0349">Heme</keyword>
<dbReference type="GO" id="GO:0005506">
    <property type="term" value="F:iron ion binding"/>
    <property type="evidence" value="ECO:0007669"/>
    <property type="project" value="InterPro"/>
</dbReference>
<dbReference type="STRING" id="46177.SAMN05660976_01345"/>
<dbReference type="PRINTS" id="PR00385">
    <property type="entry name" value="P450"/>
</dbReference>
<dbReference type="EMBL" id="FOBF01000003">
    <property type="protein sequence ID" value="SEK89472.1"/>
    <property type="molecule type" value="Genomic_DNA"/>
</dbReference>
<evidence type="ECO:0000313" key="10">
    <source>
        <dbReference type="Proteomes" id="UP000198953"/>
    </source>
</evidence>
<dbReference type="PANTHER" id="PTHR24291:SF50">
    <property type="entry name" value="BIFUNCTIONAL ALBAFLAVENONE MONOOXYGENASE_TERPENE SYNTHASE"/>
    <property type="match status" value="1"/>
</dbReference>
<comment type="cofactor">
    <cofactor evidence="7">
        <name>heme</name>
        <dbReference type="ChEBI" id="CHEBI:30413"/>
    </cofactor>
</comment>
<proteinExistence type="inferred from homology"/>
<dbReference type="GO" id="GO:0016705">
    <property type="term" value="F:oxidoreductase activity, acting on paired donors, with incorporation or reduction of molecular oxygen"/>
    <property type="evidence" value="ECO:0007669"/>
    <property type="project" value="InterPro"/>
</dbReference>
<evidence type="ECO:0000256" key="4">
    <source>
        <dbReference type="ARBA" id="ARBA00023002"/>
    </source>
</evidence>
<evidence type="ECO:0000256" key="7">
    <source>
        <dbReference type="PIRSR" id="PIRSR602401-1"/>
    </source>
</evidence>
<feature type="binding site" description="axial binding residue" evidence="7">
    <location>
        <position position="392"/>
    </location>
    <ligand>
        <name>heme</name>
        <dbReference type="ChEBI" id="CHEBI:30413"/>
    </ligand>
    <ligandPart>
        <name>Fe</name>
        <dbReference type="ChEBI" id="CHEBI:18248"/>
    </ligandPart>
</feature>
<keyword evidence="4 8" id="KW-0560">Oxidoreductase</keyword>
<keyword evidence="5 7" id="KW-0408">Iron</keyword>
<dbReference type="InterPro" id="IPR001128">
    <property type="entry name" value="Cyt_P450"/>
</dbReference>
<protein>
    <submittedName>
        <fullName evidence="9">Cytochrome P450</fullName>
    </submittedName>
</protein>
<evidence type="ECO:0000256" key="8">
    <source>
        <dbReference type="RuleBase" id="RU000461"/>
    </source>
</evidence>
<gene>
    <name evidence="9" type="ORF">SAMN05660976_01345</name>
</gene>
<evidence type="ECO:0000256" key="3">
    <source>
        <dbReference type="ARBA" id="ARBA00022723"/>
    </source>
</evidence>
<dbReference type="InterPro" id="IPR002401">
    <property type="entry name" value="Cyt_P450_E_grp-I"/>
</dbReference>